<reference evidence="2" key="1">
    <citation type="journal article" date="2019" name="Environ. Microbiol.">
        <title>Fungal ecological strategies reflected in gene transcription - a case study of two litter decomposers.</title>
        <authorList>
            <person name="Barbi F."/>
            <person name="Kohler A."/>
            <person name="Barry K."/>
            <person name="Baskaran P."/>
            <person name="Daum C."/>
            <person name="Fauchery L."/>
            <person name="Ihrmark K."/>
            <person name="Kuo A."/>
            <person name="LaButti K."/>
            <person name="Lipzen A."/>
            <person name="Morin E."/>
            <person name="Grigoriev I.V."/>
            <person name="Henrissat B."/>
            <person name="Lindahl B."/>
            <person name="Martin F."/>
        </authorList>
    </citation>
    <scope>NUCLEOTIDE SEQUENCE</scope>
    <source>
        <strain evidence="2">JB14</strain>
    </source>
</reference>
<feature type="signal peptide" evidence="1">
    <location>
        <begin position="1"/>
        <end position="23"/>
    </location>
</feature>
<dbReference type="Proteomes" id="UP000799118">
    <property type="component" value="Unassembled WGS sequence"/>
</dbReference>
<feature type="chain" id="PRO_5025469284" evidence="1">
    <location>
        <begin position="24"/>
        <end position="50"/>
    </location>
</feature>
<dbReference type="AlphaFoldDB" id="A0A6A4GDM1"/>
<proteinExistence type="predicted"/>
<sequence>MARWTHLFEFALVCVLLTSSSIASPLPAPQADDPEARWCEWCIEHMPGDR</sequence>
<evidence type="ECO:0000256" key="1">
    <source>
        <dbReference type="SAM" id="SignalP"/>
    </source>
</evidence>
<keyword evidence="3" id="KW-1185">Reference proteome</keyword>
<evidence type="ECO:0000313" key="2">
    <source>
        <dbReference type="EMBL" id="KAE9383465.1"/>
    </source>
</evidence>
<accession>A0A6A4GDM1</accession>
<gene>
    <name evidence="2" type="ORF">BT96DRAFT_1027213</name>
</gene>
<evidence type="ECO:0000313" key="3">
    <source>
        <dbReference type="Proteomes" id="UP000799118"/>
    </source>
</evidence>
<dbReference type="EMBL" id="ML770456">
    <property type="protein sequence ID" value="KAE9383465.1"/>
    <property type="molecule type" value="Genomic_DNA"/>
</dbReference>
<name>A0A6A4GDM1_9AGAR</name>
<keyword evidence="1" id="KW-0732">Signal</keyword>
<organism evidence="2 3">
    <name type="scientific">Gymnopus androsaceus JB14</name>
    <dbReference type="NCBI Taxonomy" id="1447944"/>
    <lineage>
        <taxon>Eukaryota</taxon>
        <taxon>Fungi</taxon>
        <taxon>Dikarya</taxon>
        <taxon>Basidiomycota</taxon>
        <taxon>Agaricomycotina</taxon>
        <taxon>Agaricomycetes</taxon>
        <taxon>Agaricomycetidae</taxon>
        <taxon>Agaricales</taxon>
        <taxon>Marasmiineae</taxon>
        <taxon>Omphalotaceae</taxon>
        <taxon>Gymnopus</taxon>
    </lineage>
</organism>
<protein>
    <submittedName>
        <fullName evidence="2">Uncharacterized protein</fullName>
    </submittedName>
</protein>